<keyword evidence="2" id="KW-1185">Reference proteome</keyword>
<comment type="caution">
    <text evidence="1">The sequence shown here is derived from an EMBL/GenBank/DDBJ whole genome shotgun (WGS) entry which is preliminary data.</text>
</comment>
<accession>A0A934HTL1</accession>
<evidence type="ECO:0000313" key="1">
    <source>
        <dbReference type="EMBL" id="MBI6630515.1"/>
    </source>
</evidence>
<gene>
    <name evidence="1" type="ORF">JAO82_11575</name>
</gene>
<evidence type="ECO:0000313" key="2">
    <source>
        <dbReference type="Proteomes" id="UP000613255"/>
    </source>
</evidence>
<name>A0A934HTL1_9RHOB</name>
<dbReference type="AlphaFoldDB" id="A0A934HTL1"/>
<sequence length="67" mass="7039">MTRPVSPRFWTRGRLIGIGLALTVVAVFAAANAHLISVAFSSQPDCVPHLKTATEGAASYRAAKPSC</sequence>
<organism evidence="1 2">
    <name type="scientific">Pontibaca salina</name>
    <dbReference type="NCBI Taxonomy" id="2795731"/>
    <lineage>
        <taxon>Bacteria</taxon>
        <taxon>Pseudomonadati</taxon>
        <taxon>Pseudomonadota</taxon>
        <taxon>Alphaproteobacteria</taxon>
        <taxon>Rhodobacterales</taxon>
        <taxon>Roseobacteraceae</taxon>
        <taxon>Pontibaca</taxon>
    </lineage>
</organism>
<protein>
    <submittedName>
        <fullName evidence="1">Uncharacterized protein</fullName>
    </submittedName>
</protein>
<dbReference type="RefSeq" id="WP_198686542.1">
    <property type="nucleotide sequence ID" value="NZ_JAEIJD010000010.1"/>
</dbReference>
<dbReference type="EMBL" id="JAEIJD010000010">
    <property type="protein sequence ID" value="MBI6630515.1"/>
    <property type="molecule type" value="Genomic_DNA"/>
</dbReference>
<reference evidence="1" key="1">
    <citation type="submission" date="2020-12" db="EMBL/GenBank/DDBJ databases">
        <title>Pontibaca salina gen. nov., sp. nov., isolated from marine sediment.</title>
        <authorList>
            <person name="Bo J."/>
            <person name="Wang S."/>
            <person name="Song X."/>
            <person name="Du Z."/>
        </authorList>
    </citation>
    <scope>NUCLEOTIDE SEQUENCE</scope>
    <source>
        <strain evidence="1">S1109L</strain>
    </source>
</reference>
<dbReference type="Proteomes" id="UP000613255">
    <property type="component" value="Unassembled WGS sequence"/>
</dbReference>
<proteinExistence type="predicted"/>